<feature type="region of interest" description="Disordered" evidence="1">
    <location>
        <begin position="1"/>
        <end position="85"/>
    </location>
</feature>
<gene>
    <name evidence="2" type="ORF">RRG08_066180</name>
</gene>
<sequence>MCDASFSEPLMNGVEKLKYIDESTDDETSGSAPGRPHPLQSHDQKLSNLEEEPSPASPPVSPTISPTNPSATETSDSLANGAIGE</sequence>
<dbReference type="EMBL" id="JAWDGP010005924">
    <property type="protein sequence ID" value="KAK3749867.1"/>
    <property type="molecule type" value="Genomic_DNA"/>
</dbReference>
<reference evidence="2" key="1">
    <citation type="journal article" date="2023" name="G3 (Bethesda)">
        <title>A reference genome for the long-term kleptoplast-retaining sea slug Elysia crispata morphotype clarki.</title>
        <authorList>
            <person name="Eastman K.E."/>
            <person name="Pendleton A.L."/>
            <person name="Shaikh M.A."/>
            <person name="Suttiyut T."/>
            <person name="Ogas R."/>
            <person name="Tomko P."/>
            <person name="Gavelis G."/>
            <person name="Widhalm J.R."/>
            <person name="Wisecaver J.H."/>
        </authorList>
    </citation>
    <scope>NUCLEOTIDE SEQUENCE</scope>
    <source>
        <strain evidence="2">ECLA1</strain>
    </source>
</reference>
<proteinExistence type="predicted"/>
<accession>A0AAE0YLP1</accession>
<organism evidence="2 3">
    <name type="scientific">Elysia crispata</name>
    <name type="common">lettuce slug</name>
    <dbReference type="NCBI Taxonomy" id="231223"/>
    <lineage>
        <taxon>Eukaryota</taxon>
        <taxon>Metazoa</taxon>
        <taxon>Spiralia</taxon>
        <taxon>Lophotrochozoa</taxon>
        <taxon>Mollusca</taxon>
        <taxon>Gastropoda</taxon>
        <taxon>Heterobranchia</taxon>
        <taxon>Euthyneura</taxon>
        <taxon>Panpulmonata</taxon>
        <taxon>Sacoglossa</taxon>
        <taxon>Placobranchoidea</taxon>
        <taxon>Plakobranchidae</taxon>
        <taxon>Elysia</taxon>
    </lineage>
</organism>
<dbReference type="AlphaFoldDB" id="A0AAE0YLP1"/>
<dbReference type="Proteomes" id="UP001283361">
    <property type="component" value="Unassembled WGS sequence"/>
</dbReference>
<keyword evidence="3" id="KW-1185">Reference proteome</keyword>
<evidence type="ECO:0000313" key="2">
    <source>
        <dbReference type="EMBL" id="KAK3749867.1"/>
    </source>
</evidence>
<protein>
    <submittedName>
        <fullName evidence="2">Uncharacterized protein</fullName>
    </submittedName>
</protein>
<comment type="caution">
    <text evidence="2">The sequence shown here is derived from an EMBL/GenBank/DDBJ whole genome shotgun (WGS) entry which is preliminary data.</text>
</comment>
<evidence type="ECO:0000313" key="3">
    <source>
        <dbReference type="Proteomes" id="UP001283361"/>
    </source>
</evidence>
<name>A0AAE0YLP1_9GAST</name>
<evidence type="ECO:0000256" key="1">
    <source>
        <dbReference type="SAM" id="MobiDB-lite"/>
    </source>
</evidence>